<proteinExistence type="inferred from homology"/>
<gene>
    <name evidence="3" type="ORF">KDK_54700</name>
</gene>
<organism evidence="3 4">
    <name type="scientific">Dictyobacter kobayashii</name>
    <dbReference type="NCBI Taxonomy" id="2014872"/>
    <lineage>
        <taxon>Bacteria</taxon>
        <taxon>Bacillati</taxon>
        <taxon>Chloroflexota</taxon>
        <taxon>Ktedonobacteria</taxon>
        <taxon>Ktedonobacterales</taxon>
        <taxon>Dictyobacteraceae</taxon>
        <taxon>Dictyobacter</taxon>
    </lineage>
</organism>
<dbReference type="InterPro" id="IPR013538">
    <property type="entry name" value="ASHA1/2-like_C"/>
</dbReference>
<sequence>MNTLEQQHYTTSFVVDQSPAEVFAAVNNVRGWWAGEINGSTDTLGAEFTYRYKDLHYSTQKIIELVPEKKVVWRVLDSQLTFVEDKDEWTDTTIVFEITRKDDKTELLFTHVGLVPTFACYSNCSGGWDSLIPESLHDLITTGKGYPAEGKGLD</sequence>
<evidence type="ECO:0000256" key="1">
    <source>
        <dbReference type="ARBA" id="ARBA00006817"/>
    </source>
</evidence>
<dbReference type="InterPro" id="IPR023393">
    <property type="entry name" value="START-like_dom_sf"/>
</dbReference>
<dbReference type="RefSeq" id="WP_126553487.1">
    <property type="nucleotide sequence ID" value="NZ_BIFS01000001.1"/>
</dbReference>
<accession>A0A402ARE0</accession>
<protein>
    <recommendedName>
        <fullName evidence="2">Activator of Hsp90 ATPase homologue 1/2-like C-terminal domain-containing protein</fullName>
    </recommendedName>
</protein>
<dbReference type="Gene3D" id="3.30.530.20">
    <property type="match status" value="1"/>
</dbReference>
<dbReference type="Pfam" id="PF08327">
    <property type="entry name" value="AHSA1"/>
    <property type="match status" value="1"/>
</dbReference>
<dbReference type="OrthoDB" id="287565at2"/>
<comment type="similarity">
    <text evidence="1">Belongs to the AHA1 family.</text>
</comment>
<dbReference type="Proteomes" id="UP000287188">
    <property type="component" value="Unassembled WGS sequence"/>
</dbReference>
<evidence type="ECO:0000313" key="4">
    <source>
        <dbReference type="Proteomes" id="UP000287188"/>
    </source>
</evidence>
<feature type="domain" description="Activator of Hsp90 ATPase homologue 1/2-like C-terminal" evidence="2">
    <location>
        <begin position="21"/>
        <end position="139"/>
    </location>
</feature>
<evidence type="ECO:0000313" key="3">
    <source>
        <dbReference type="EMBL" id="GCE21670.1"/>
    </source>
</evidence>
<keyword evidence="4" id="KW-1185">Reference proteome</keyword>
<dbReference type="EMBL" id="BIFS01000001">
    <property type="protein sequence ID" value="GCE21670.1"/>
    <property type="molecule type" value="Genomic_DNA"/>
</dbReference>
<evidence type="ECO:0000259" key="2">
    <source>
        <dbReference type="Pfam" id="PF08327"/>
    </source>
</evidence>
<reference evidence="4" key="1">
    <citation type="submission" date="2018-12" db="EMBL/GenBank/DDBJ databases">
        <title>Tengunoibacter tsumagoiensis gen. nov., sp. nov., Dictyobacter kobayashii sp. nov., D. alpinus sp. nov., and D. joshuensis sp. nov. and description of Dictyobacteraceae fam. nov. within the order Ktedonobacterales isolated from Tengu-no-mugimeshi.</title>
        <authorList>
            <person name="Wang C.M."/>
            <person name="Zheng Y."/>
            <person name="Sakai Y."/>
            <person name="Toyoda A."/>
            <person name="Minakuchi Y."/>
            <person name="Abe K."/>
            <person name="Yokota A."/>
            <person name="Yabe S."/>
        </authorList>
    </citation>
    <scope>NUCLEOTIDE SEQUENCE [LARGE SCALE GENOMIC DNA]</scope>
    <source>
        <strain evidence="4">Uno11</strain>
    </source>
</reference>
<name>A0A402ARE0_9CHLR</name>
<comment type="caution">
    <text evidence="3">The sequence shown here is derived from an EMBL/GenBank/DDBJ whole genome shotgun (WGS) entry which is preliminary data.</text>
</comment>
<dbReference type="CDD" id="cd07814">
    <property type="entry name" value="SRPBCC_CalC_Aha1-like"/>
    <property type="match status" value="1"/>
</dbReference>
<dbReference type="AlphaFoldDB" id="A0A402ARE0"/>
<dbReference type="SUPFAM" id="SSF55961">
    <property type="entry name" value="Bet v1-like"/>
    <property type="match status" value="1"/>
</dbReference>